<reference evidence="4" key="1">
    <citation type="submission" date="2016-10" db="EMBL/GenBank/DDBJ databases">
        <authorList>
            <person name="Varghese N."/>
            <person name="Submissions S."/>
        </authorList>
    </citation>
    <scope>NUCLEOTIDE SEQUENCE [LARGE SCALE GENOMIC DNA]</scope>
    <source>
        <strain evidence="4">DSM 16089</strain>
    </source>
</reference>
<organism evidence="3 4">
    <name type="scientific">Microbacterium hydrocarbonoxydans</name>
    <dbReference type="NCBI Taxonomy" id="273678"/>
    <lineage>
        <taxon>Bacteria</taxon>
        <taxon>Bacillati</taxon>
        <taxon>Actinomycetota</taxon>
        <taxon>Actinomycetes</taxon>
        <taxon>Micrococcales</taxon>
        <taxon>Microbacteriaceae</taxon>
        <taxon>Microbacterium</taxon>
    </lineage>
</organism>
<dbReference type="InterPro" id="IPR050639">
    <property type="entry name" value="SSR_resolvase"/>
</dbReference>
<proteinExistence type="predicted"/>
<dbReference type="Proteomes" id="UP000183750">
    <property type="component" value="Unassembled WGS sequence"/>
</dbReference>
<dbReference type="InterPro" id="IPR038109">
    <property type="entry name" value="DNA_bind_recomb_sf"/>
</dbReference>
<gene>
    <name evidence="3" type="ORF">SAMN04489807_2116</name>
</gene>
<dbReference type="GO" id="GO:0003677">
    <property type="term" value="F:DNA binding"/>
    <property type="evidence" value="ECO:0007669"/>
    <property type="project" value="InterPro"/>
</dbReference>
<dbReference type="InterPro" id="IPR006119">
    <property type="entry name" value="Resolv_N"/>
</dbReference>
<dbReference type="GO" id="GO:0000150">
    <property type="term" value="F:DNA strand exchange activity"/>
    <property type="evidence" value="ECO:0007669"/>
    <property type="project" value="InterPro"/>
</dbReference>
<sequence>MKVAIYTRISQDREGTEVGVLNQEVTCREIAESLGAEAITVYRDNDRGASSRSKKSRPDFQRMLEDAHAGKFSVIVAYSMSRLTRRPREWEDLIQVAEKKGIRYLFKVSPTYDLTTADGRATARTVAAWDAAEAERTGERVQHAVQAKLTQGQDMGGPRPFGFTVDRQSIVEEEADALRWAYAQILDGRSLVSIAREFTERGILRDRAKENSWRPQTIRNMLLRPRNVGRLQVKGVLYAENLPAIIDVETHEAVKAILENPSRKPTRGREPVKQSLTGLVACGVCGNYVRLASSRGQSYLKCAADGRPISTAKLRHPTMLLASAEIEVQETVKVTLMTYAALDKDFSTSSDTKDLQLRIAELRRRRDLTQDLLIEPGMNVPKLKADIAGLGLEIDSLQQSFDQAVASNVGGVALDAAVDFIHQVGQEGVGSAWSAFWDSVDVAQRRSLISAVMPNARLMLSNGKRRRIIADVPDAVKGAEPVALLAGLAEAADSSVTGDGAYQGASDLNG</sequence>
<keyword evidence="4" id="KW-1185">Reference proteome</keyword>
<dbReference type="InterPro" id="IPR011109">
    <property type="entry name" value="DNA_bind_recombinase_dom"/>
</dbReference>
<dbReference type="AlphaFoldDB" id="A0A1H4MF45"/>
<accession>A0A1H4MF45</accession>
<evidence type="ECO:0000259" key="2">
    <source>
        <dbReference type="PROSITE" id="PS51737"/>
    </source>
</evidence>
<dbReference type="RefSeq" id="WP_060925906.1">
    <property type="nucleotide sequence ID" value="NZ_FNSQ01000005.1"/>
</dbReference>
<dbReference type="Gene3D" id="3.40.50.1390">
    <property type="entry name" value="Resolvase, N-terminal catalytic domain"/>
    <property type="match status" value="1"/>
</dbReference>
<dbReference type="SMART" id="SM00857">
    <property type="entry name" value="Resolvase"/>
    <property type="match status" value="1"/>
</dbReference>
<name>A0A1H4MF45_9MICO</name>
<dbReference type="Pfam" id="PF07508">
    <property type="entry name" value="Recombinase"/>
    <property type="match status" value="1"/>
</dbReference>
<dbReference type="PROSITE" id="PS51737">
    <property type="entry name" value="RECOMBINASE_DNA_BIND"/>
    <property type="match status" value="1"/>
</dbReference>
<dbReference type="InterPro" id="IPR036162">
    <property type="entry name" value="Resolvase-like_N_sf"/>
</dbReference>
<dbReference type="CDD" id="cd00338">
    <property type="entry name" value="Ser_Recombinase"/>
    <property type="match status" value="1"/>
</dbReference>
<dbReference type="SUPFAM" id="SSF53041">
    <property type="entry name" value="Resolvase-like"/>
    <property type="match status" value="1"/>
</dbReference>
<dbReference type="PROSITE" id="PS51736">
    <property type="entry name" value="RECOMBINASES_3"/>
    <property type="match status" value="1"/>
</dbReference>
<evidence type="ECO:0000313" key="3">
    <source>
        <dbReference type="EMBL" id="SEB81324.1"/>
    </source>
</evidence>
<protein>
    <submittedName>
        <fullName evidence="3">Site-specific DNA recombinase</fullName>
    </submittedName>
</protein>
<evidence type="ECO:0000313" key="4">
    <source>
        <dbReference type="Proteomes" id="UP000183750"/>
    </source>
</evidence>
<dbReference type="EMBL" id="FNSQ01000005">
    <property type="protein sequence ID" value="SEB81324.1"/>
    <property type="molecule type" value="Genomic_DNA"/>
</dbReference>
<dbReference type="PANTHER" id="PTHR30461">
    <property type="entry name" value="DNA-INVERTASE FROM LAMBDOID PROPHAGE"/>
    <property type="match status" value="1"/>
</dbReference>
<dbReference type="Gene3D" id="3.90.1750.20">
    <property type="entry name" value="Putative Large Serine Recombinase, Chain B, Domain 2"/>
    <property type="match status" value="1"/>
</dbReference>
<feature type="domain" description="Resolvase/invertase-type recombinase catalytic" evidence="1">
    <location>
        <begin position="2"/>
        <end position="152"/>
    </location>
</feature>
<dbReference type="OrthoDB" id="4500247at2"/>
<feature type="domain" description="Recombinase" evidence="2">
    <location>
        <begin position="160"/>
        <end position="264"/>
    </location>
</feature>
<dbReference type="Pfam" id="PF00239">
    <property type="entry name" value="Resolvase"/>
    <property type="match status" value="1"/>
</dbReference>
<dbReference type="PANTHER" id="PTHR30461:SF23">
    <property type="entry name" value="DNA RECOMBINASE-RELATED"/>
    <property type="match status" value="1"/>
</dbReference>
<evidence type="ECO:0000259" key="1">
    <source>
        <dbReference type="PROSITE" id="PS51736"/>
    </source>
</evidence>